<keyword evidence="3" id="KW-1185">Reference proteome</keyword>
<feature type="compositionally biased region" description="Low complexity" evidence="1">
    <location>
        <begin position="547"/>
        <end position="559"/>
    </location>
</feature>
<feature type="compositionally biased region" description="Basic and acidic residues" evidence="1">
    <location>
        <begin position="588"/>
        <end position="608"/>
    </location>
</feature>
<evidence type="ECO:0000313" key="3">
    <source>
        <dbReference type="Proteomes" id="UP001283361"/>
    </source>
</evidence>
<comment type="caution">
    <text evidence="2">The sequence shown here is derived from an EMBL/GenBank/DDBJ whole genome shotgun (WGS) entry which is preliminary data.</text>
</comment>
<dbReference type="EMBL" id="JAWDGP010000372">
    <property type="protein sequence ID" value="KAK3801080.1"/>
    <property type="molecule type" value="Genomic_DNA"/>
</dbReference>
<feature type="region of interest" description="Disordered" evidence="1">
    <location>
        <begin position="214"/>
        <end position="237"/>
    </location>
</feature>
<protein>
    <submittedName>
        <fullName evidence="2">Uncharacterized protein</fullName>
    </submittedName>
</protein>
<organism evidence="2 3">
    <name type="scientific">Elysia crispata</name>
    <name type="common">lettuce slug</name>
    <dbReference type="NCBI Taxonomy" id="231223"/>
    <lineage>
        <taxon>Eukaryota</taxon>
        <taxon>Metazoa</taxon>
        <taxon>Spiralia</taxon>
        <taxon>Lophotrochozoa</taxon>
        <taxon>Mollusca</taxon>
        <taxon>Gastropoda</taxon>
        <taxon>Heterobranchia</taxon>
        <taxon>Euthyneura</taxon>
        <taxon>Panpulmonata</taxon>
        <taxon>Sacoglossa</taxon>
        <taxon>Placobranchoidea</taxon>
        <taxon>Plakobranchidae</taxon>
        <taxon>Elysia</taxon>
    </lineage>
</organism>
<dbReference type="Proteomes" id="UP001283361">
    <property type="component" value="Unassembled WGS sequence"/>
</dbReference>
<feature type="compositionally biased region" description="Low complexity" evidence="1">
    <location>
        <begin position="576"/>
        <end position="587"/>
    </location>
</feature>
<feature type="compositionally biased region" description="Polar residues" evidence="1">
    <location>
        <begin position="441"/>
        <end position="463"/>
    </location>
</feature>
<accession>A0AAE1B7K5</accession>
<reference evidence="2" key="1">
    <citation type="journal article" date="2023" name="G3 (Bethesda)">
        <title>A reference genome for the long-term kleptoplast-retaining sea slug Elysia crispata morphotype clarki.</title>
        <authorList>
            <person name="Eastman K.E."/>
            <person name="Pendleton A.L."/>
            <person name="Shaikh M.A."/>
            <person name="Suttiyut T."/>
            <person name="Ogas R."/>
            <person name="Tomko P."/>
            <person name="Gavelis G."/>
            <person name="Widhalm J.R."/>
            <person name="Wisecaver J.H."/>
        </authorList>
    </citation>
    <scope>NUCLEOTIDE SEQUENCE</scope>
    <source>
        <strain evidence="2">ECLA1</strain>
    </source>
</reference>
<feature type="compositionally biased region" description="Polar residues" evidence="1">
    <location>
        <begin position="304"/>
        <end position="314"/>
    </location>
</feature>
<dbReference type="AlphaFoldDB" id="A0AAE1B7K5"/>
<feature type="compositionally biased region" description="Low complexity" evidence="1">
    <location>
        <begin position="419"/>
        <end position="432"/>
    </location>
</feature>
<proteinExistence type="predicted"/>
<name>A0AAE1B7K5_9GAST</name>
<evidence type="ECO:0000256" key="1">
    <source>
        <dbReference type="SAM" id="MobiDB-lite"/>
    </source>
</evidence>
<gene>
    <name evidence="2" type="ORF">RRG08_027284</name>
</gene>
<feature type="compositionally biased region" description="Basic and acidic residues" evidence="1">
    <location>
        <begin position="483"/>
        <end position="500"/>
    </location>
</feature>
<sequence>MMNLPTDFNLSASHNVTSFDALTVSTAENSSDGCNLNTTFLCDLFQSLNCSLTNNMLQSTNESRDHYGAKDHSTEGGDTWLTKLLDHLKKDPRTKALLHIVMMLMSIVSEALATICTKVKEKPFFKTGIPTLTKVIHNTSCTGVHTAKTTVQALVMSVFVQVDPGLCLSIVFGSAVGQMVCNWTDPNAGLDTDKRKALPSDSDLNIDMDMFKEMGRDSPLGEENSATKPGAQSPKIIKQSFMNSSATIPFSKITLPDFHPTPLSPPPLPLTPPRASKPAEEKSPIRYIKPIYGSMDSGFAMDSTPRQLGPNQEIRTGPNPKIKSGRLTSLSKGPNERLLSGTRSMPRSLSSTDSGIFQQGSPVAHFIGGTRIYRAGSNPDLLEGPASSKTTGPNPEFRSGPSISTRAVSNPDVRTGFYTSQRTGSSQSLSSGPATQLRAGPNQNLRRGPRSSFQKGSNPSLRSGPNALLRSQSNSSLNSNEFNSERYDPVTLNEDNRRDTVNAGTAGADSVSNISETESEKRSKPIPRKRSSLEDKTTPRPMVENRSNQMSTNSGSSSSLTKLFAGNEDENYNRDSLPSTSTPITSLADDKPRSSTSSEHETQRDSPRFGRSRSRSGARRTLPFAPDEVYSAKSRASPKNMRNTSTSRGSFTKKS</sequence>
<evidence type="ECO:0000313" key="2">
    <source>
        <dbReference type="EMBL" id="KAK3801080.1"/>
    </source>
</evidence>
<feature type="compositionally biased region" description="Polar residues" evidence="1">
    <location>
        <begin position="640"/>
        <end position="655"/>
    </location>
</feature>
<feature type="region of interest" description="Disordered" evidence="1">
    <location>
        <begin position="298"/>
        <end position="361"/>
    </location>
</feature>
<feature type="compositionally biased region" description="Low complexity" evidence="1">
    <location>
        <begin position="466"/>
        <end position="482"/>
    </location>
</feature>
<feature type="region of interest" description="Disordered" evidence="1">
    <location>
        <begin position="377"/>
        <end position="655"/>
    </location>
</feature>
<feature type="region of interest" description="Disordered" evidence="1">
    <location>
        <begin position="257"/>
        <end position="284"/>
    </location>
</feature>
<feature type="compositionally biased region" description="Polar residues" evidence="1">
    <location>
        <begin position="341"/>
        <end position="361"/>
    </location>
</feature>
<feature type="compositionally biased region" description="Pro residues" evidence="1">
    <location>
        <begin position="262"/>
        <end position="272"/>
    </location>
</feature>